<dbReference type="AlphaFoldDB" id="A0A0A9BMS3"/>
<dbReference type="EMBL" id="GBRH01237333">
    <property type="protein sequence ID" value="JAD60562.1"/>
    <property type="molecule type" value="Transcribed_RNA"/>
</dbReference>
<accession>A0A0A9BMS3</accession>
<sequence length="50" mass="5789">MRNNSYSGLYKMSCTQPRPGCFCSDLGYVRQVQVIDITLAVTERYYLCIM</sequence>
<reference evidence="1" key="1">
    <citation type="submission" date="2014-09" db="EMBL/GenBank/DDBJ databases">
        <authorList>
            <person name="Magalhaes I.L.F."/>
            <person name="Oliveira U."/>
            <person name="Santos F.R."/>
            <person name="Vidigal T.H.D.A."/>
            <person name="Brescovit A.D."/>
            <person name="Santos A.J."/>
        </authorList>
    </citation>
    <scope>NUCLEOTIDE SEQUENCE</scope>
    <source>
        <tissue evidence="1">Shoot tissue taken approximately 20 cm above the soil surface</tissue>
    </source>
</reference>
<proteinExistence type="predicted"/>
<evidence type="ECO:0000313" key="1">
    <source>
        <dbReference type="EMBL" id="JAD60562.1"/>
    </source>
</evidence>
<organism evidence="1">
    <name type="scientific">Arundo donax</name>
    <name type="common">Giant reed</name>
    <name type="synonym">Donax arundinaceus</name>
    <dbReference type="NCBI Taxonomy" id="35708"/>
    <lineage>
        <taxon>Eukaryota</taxon>
        <taxon>Viridiplantae</taxon>
        <taxon>Streptophyta</taxon>
        <taxon>Embryophyta</taxon>
        <taxon>Tracheophyta</taxon>
        <taxon>Spermatophyta</taxon>
        <taxon>Magnoliopsida</taxon>
        <taxon>Liliopsida</taxon>
        <taxon>Poales</taxon>
        <taxon>Poaceae</taxon>
        <taxon>PACMAD clade</taxon>
        <taxon>Arundinoideae</taxon>
        <taxon>Arundineae</taxon>
        <taxon>Arundo</taxon>
    </lineage>
</organism>
<name>A0A0A9BMS3_ARUDO</name>
<reference evidence="1" key="2">
    <citation type="journal article" date="2015" name="Data Brief">
        <title>Shoot transcriptome of the giant reed, Arundo donax.</title>
        <authorList>
            <person name="Barrero R.A."/>
            <person name="Guerrero F.D."/>
            <person name="Moolhuijzen P."/>
            <person name="Goolsby J.A."/>
            <person name="Tidwell J."/>
            <person name="Bellgard S.E."/>
            <person name="Bellgard M.I."/>
        </authorList>
    </citation>
    <scope>NUCLEOTIDE SEQUENCE</scope>
    <source>
        <tissue evidence="1">Shoot tissue taken approximately 20 cm above the soil surface</tissue>
    </source>
</reference>
<protein>
    <submittedName>
        <fullName evidence="1">Uncharacterized protein</fullName>
    </submittedName>
</protein>